<organism evidence="6">
    <name type="scientific">Vreelandella sp. SM1641</name>
    <dbReference type="NCBI Taxonomy" id="3126101"/>
    <lineage>
        <taxon>Bacteria</taxon>
        <taxon>Pseudomonadati</taxon>
        <taxon>Pseudomonadota</taxon>
        <taxon>Gammaproteobacteria</taxon>
        <taxon>Oceanospirillales</taxon>
        <taxon>Halomonadaceae</taxon>
        <taxon>Vreelandella</taxon>
    </lineage>
</organism>
<dbReference type="Pfam" id="PF13419">
    <property type="entry name" value="HAD_2"/>
    <property type="match status" value="1"/>
</dbReference>
<keyword evidence="4" id="KW-0460">Magnesium</keyword>
<proteinExistence type="inferred from homology"/>
<reference evidence="6" key="1">
    <citation type="submission" date="2024-02" db="EMBL/GenBank/DDBJ databases">
        <title>Complete genome sequence of Vreelandella sp. SM1641, a marine exopolysaccharide-producing bacterium isolated from deep-sea hydrothermal sediment of the southwest Indian Ocean.</title>
        <authorList>
            <person name="Zhu H."/>
            <person name="Sun M."/>
        </authorList>
    </citation>
    <scope>NUCLEOTIDE SEQUENCE</scope>
    <source>
        <strain evidence="6">SM1641</strain>
    </source>
</reference>
<gene>
    <name evidence="6" type="primary">hxpB</name>
    <name evidence="6" type="ORF">V8F66_04160</name>
</gene>
<evidence type="ECO:0000256" key="2">
    <source>
        <dbReference type="ARBA" id="ARBA00006171"/>
    </source>
</evidence>
<dbReference type="NCBIfam" id="TIGR01509">
    <property type="entry name" value="HAD-SF-IA-v3"/>
    <property type="match status" value="1"/>
</dbReference>
<dbReference type="RefSeq" id="WP_281662292.1">
    <property type="nucleotide sequence ID" value="NZ_CP158484.1"/>
</dbReference>
<dbReference type="PANTHER" id="PTHR46193:SF18">
    <property type="entry name" value="HEXITOL PHOSPHATASE B"/>
    <property type="match status" value="1"/>
</dbReference>
<dbReference type="SFLD" id="SFLDG01135">
    <property type="entry name" value="C1.5.6:_HAD__Beta-PGM__Phospha"/>
    <property type="match status" value="1"/>
</dbReference>
<name>A0AAU7XPZ0_9GAMM</name>
<dbReference type="GO" id="GO:0003850">
    <property type="term" value="F:2-deoxyglucose-6-phosphatase activity"/>
    <property type="evidence" value="ECO:0007669"/>
    <property type="project" value="UniProtKB-EC"/>
</dbReference>
<evidence type="ECO:0000256" key="3">
    <source>
        <dbReference type="ARBA" id="ARBA00022723"/>
    </source>
</evidence>
<dbReference type="Gene3D" id="3.40.50.1000">
    <property type="entry name" value="HAD superfamily/HAD-like"/>
    <property type="match status" value="1"/>
</dbReference>
<dbReference type="InterPro" id="IPR006439">
    <property type="entry name" value="HAD-SF_hydro_IA"/>
</dbReference>
<dbReference type="CDD" id="cd07505">
    <property type="entry name" value="HAD_BPGM-like"/>
    <property type="match status" value="1"/>
</dbReference>
<dbReference type="SFLD" id="SFLDG01129">
    <property type="entry name" value="C1.5:_HAD__Beta-PGM__Phosphata"/>
    <property type="match status" value="1"/>
</dbReference>
<protein>
    <submittedName>
        <fullName evidence="6">Hexitol phosphatase HxpB</fullName>
        <ecNumber evidence="6">3.1.3.22</ecNumber>
        <ecNumber evidence="6">3.1.3.50</ecNumber>
        <ecNumber evidence="6">3.1.3.68</ecNumber>
    </submittedName>
</protein>
<evidence type="ECO:0000313" key="6">
    <source>
        <dbReference type="EMBL" id="XBY59687.1"/>
    </source>
</evidence>
<keyword evidence="6" id="KW-0378">Hydrolase</keyword>
<dbReference type="KEGG" id="vrs:V8F66_04160"/>
<dbReference type="GO" id="GO:0046872">
    <property type="term" value="F:metal ion binding"/>
    <property type="evidence" value="ECO:0007669"/>
    <property type="project" value="UniProtKB-KW"/>
</dbReference>
<dbReference type="EMBL" id="CP158484">
    <property type="protein sequence ID" value="XBY59687.1"/>
    <property type="molecule type" value="Genomic_DNA"/>
</dbReference>
<comment type="similarity">
    <text evidence="2">Belongs to the HAD-like hydrolase superfamily. CbbY/CbbZ/Gph/YieH family.</text>
</comment>
<sequence>MTSAAVIFDMDGLLIDSEPFWTKAERMVFSSVGVELSDSLCRETAAMTTREVTEFWYRRFPWKHRSIKDVENDVIDCVDELIRKHGEPMPGAQQIVSYFYSRNFRVGLSTNSPYLLINTVLKKLDIAQYFHGISSSEHVESGKPDPAVYISTLQKLEVHPEHCIAFEDSASGVKAAKAAGIKTIAVPPAHDFDKPDYSLADSKWRSLWEFSEKAFYLT</sequence>
<evidence type="ECO:0000256" key="1">
    <source>
        <dbReference type="ARBA" id="ARBA00001946"/>
    </source>
</evidence>
<dbReference type="EC" id="3.1.3.50" evidence="6"/>
<keyword evidence="5" id="KW-0119">Carbohydrate metabolism</keyword>
<comment type="cofactor">
    <cofactor evidence="1">
        <name>Mg(2+)</name>
        <dbReference type="ChEBI" id="CHEBI:18420"/>
    </cofactor>
</comment>
<accession>A0AAU7XPZ0</accession>
<dbReference type="SUPFAM" id="SSF56784">
    <property type="entry name" value="HAD-like"/>
    <property type="match status" value="1"/>
</dbReference>
<dbReference type="PRINTS" id="PR00413">
    <property type="entry name" value="HADHALOGNASE"/>
</dbReference>
<dbReference type="GO" id="GO:0050286">
    <property type="term" value="F:sorbitol-6-phosphatase activity"/>
    <property type="evidence" value="ECO:0007669"/>
    <property type="project" value="UniProtKB-EC"/>
</dbReference>
<dbReference type="InterPro" id="IPR023214">
    <property type="entry name" value="HAD_sf"/>
</dbReference>
<dbReference type="PANTHER" id="PTHR46193">
    <property type="entry name" value="6-PHOSPHOGLUCONATE PHOSPHATASE"/>
    <property type="match status" value="1"/>
</dbReference>
<keyword evidence="3" id="KW-0479">Metal-binding</keyword>
<evidence type="ECO:0000256" key="4">
    <source>
        <dbReference type="ARBA" id="ARBA00022842"/>
    </source>
</evidence>
<dbReference type="SFLD" id="SFLDS00003">
    <property type="entry name" value="Haloacid_Dehalogenase"/>
    <property type="match status" value="1"/>
</dbReference>
<dbReference type="AlphaFoldDB" id="A0AAU7XPZ0"/>
<dbReference type="InterPro" id="IPR023198">
    <property type="entry name" value="PGP-like_dom2"/>
</dbReference>
<dbReference type="InterPro" id="IPR036412">
    <property type="entry name" value="HAD-like_sf"/>
</dbReference>
<dbReference type="Gene3D" id="1.10.150.240">
    <property type="entry name" value="Putative phosphatase, domain 2"/>
    <property type="match status" value="1"/>
</dbReference>
<dbReference type="NCBIfam" id="NF008087">
    <property type="entry name" value="PRK10826.1"/>
    <property type="match status" value="1"/>
</dbReference>
<dbReference type="InterPro" id="IPR041492">
    <property type="entry name" value="HAD_2"/>
</dbReference>
<dbReference type="InterPro" id="IPR051600">
    <property type="entry name" value="Beta-PGM-like"/>
</dbReference>
<evidence type="ECO:0000256" key="5">
    <source>
        <dbReference type="ARBA" id="ARBA00023277"/>
    </source>
</evidence>
<dbReference type="EC" id="3.1.3.68" evidence="6"/>
<dbReference type="EC" id="3.1.3.22" evidence="6"/>
<dbReference type="GO" id="GO:0050084">
    <property type="term" value="F:mannitol-1-phosphatase activity"/>
    <property type="evidence" value="ECO:0007669"/>
    <property type="project" value="UniProtKB-EC"/>
</dbReference>